<proteinExistence type="predicted"/>
<dbReference type="InterPro" id="IPR029033">
    <property type="entry name" value="His_PPase_superfam"/>
</dbReference>
<dbReference type="SUPFAM" id="SSF53254">
    <property type="entry name" value="Phosphoglycerate mutase-like"/>
    <property type="match status" value="1"/>
</dbReference>
<feature type="active site" description="Tele-phosphohistidine intermediate" evidence="1">
    <location>
        <position position="9"/>
    </location>
</feature>
<protein>
    <submittedName>
        <fullName evidence="3">Phosphohistidine phosphatase</fullName>
        <ecNumber evidence="3">3.1.3.-</ecNumber>
    </submittedName>
</protein>
<dbReference type="RefSeq" id="WP_184496712.1">
    <property type="nucleotide sequence ID" value="NZ_JACIJO010000003.1"/>
</dbReference>
<dbReference type="InterPro" id="IPR013078">
    <property type="entry name" value="His_Pase_superF_clade-1"/>
</dbReference>
<dbReference type="Proteomes" id="UP000588604">
    <property type="component" value="Unassembled WGS sequence"/>
</dbReference>
<accession>A0A841MQU3</accession>
<sequence>MKRLFLLRHGEAGFSEGTDFQRQLTAKGKENLKRLGEELKNRDLVIDVMYCSSAERTMETATILQSYIQIETEFFLKEIYEGNLQTLLKILENCPSHADSCLIVGHNPILSLLVSHISGENYINMRPGMMACIDMEVSEWKMVGLNTGTLKEVLQ</sequence>
<evidence type="ECO:0000313" key="3">
    <source>
        <dbReference type="EMBL" id="MBB6327979.1"/>
    </source>
</evidence>
<dbReference type="Pfam" id="PF00300">
    <property type="entry name" value="His_Phos_1"/>
    <property type="match status" value="1"/>
</dbReference>
<comment type="caution">
    <text evidence="3">The sequence shown here is derived from an EMBL/GenBank/DDBJ whole genome shotgun (WGS) entry which is preliminary data.</text>
</comment>
<reference evidence="3 4" key="1">
    <citation type="submission" date="2020-08" db="EMBL/GenBank/DDBJ databases">
        <title>Genomic Encyclopedia of Type Strains, Phase IV (KMG-IV): sequencing the most valuable type-strain genomes for metagenomic binning, comparative biology and taxonomic classification.</title>
        <authorList>
            <person name="Goeker M."/>
        </authorList>
    </citation>
    <scope>NUCLEOTIDE SEQUENCE [LARGE SCALE GENOMIC DNA]</scope>
    <source>
        <strain evidence="3 4">DSM 102044</strain>
    </source>
</reference>
<evidence type="ECO:0000256" key="1">
    <source>
        <dbReference type="PIRSR" id="PIRSR613078-1"/>
    </source>
</evidence>
<dbReference type="GO" id="GO:0016787">
    <property type="term" value="F:hydrolase activity"/>
    <property type="evidence" value="ECO:0007669"/>
    <property type="project" value="UniProtKB-KW"/>
</dbReference>
<dbReference type="SMART" id="SM00855">
    <property type="entry name" value="PGAM"/>
    <property type="match status" value="1"/>
</dbReference>
<dbReference type="AlphaFoldDB" id="A0A841MQU3"/>
<feature type="active site" description="Proton donor/acceptor" evidence="1">
    <location>
        <position position="78"/>
    </location>
</feature>
<dbReference type="EC" id="3.1.3.-" evidence="3"/>
<dbReference type="Gene3D" id="3.40.50.1240">
    <property type="entry name" value="Phosphoglycerate mutase-like"/>
    <property type="match status" value="1"/>
</dbReference>
<organism evidence="3 4">
    <name type="scientific">Algoriphagus iocasae</name>
    <dbReference type="NCBI Taxonomy" id="1836499"/>
    <lineage>
        <taxon>Bacteria</taxon>
        <taxon>Pseudomonadati</taxon>
        <taxon>Bacteroidota</taxon>
        <taxon>Cytophagia</taxon>
        <taxon>Cytophagales</taxon>
        <taxon>Cyclobacteriaceae</taxon>
        <taxon>Algoriphagus</taxon>
    </lineage>
</organism>
<evidence type="ECO:0000313" key="4">
    <source>
        <dbReference type="Proteomes" id="UP000588604"/>
    </source>
</evidence>
<gene>
    <name evidence="3" type="ORF">FHS59_003622</name>
</gene>
<keyword evidence="4" id="KW-1185">Reference proteome</keyword>
<keyword evidence="3" id="KW-0378">Hydrolase</keyword>
<feature type="binding site" evidence="2">
    <location>
        <position position="89"/>
    </location>
    <ligand>
        <name>substrate</name>
    </ligand>
</feature>
<feature type="binding site" evidence="2">
    <location>
        <position position="56"/>
    </location>
    <ligand>
        <name>substrate</name>
    </ligand>
</feature>
<dbReference type="CDD" id="cd07067">
    <property type="entry name" value="HP_PGM_like"/>
    <property type="match status" value="1"/>
</dbReference>
<evidence type="ECO:0000256" key="2">
    <source>
        <dbReference type="PIRSR" id="PIRSR613078-2"/>
    </source>
</evidence>
<name>A0A841MQU3_9BACT</name>
<dbReference type="EMBL" id="JACIJO010000003">
    <property type="protein sequence ID" value="MBB6327979.1"/>
    <property type="molecule type" value="Genomic_DNA"/>
</dbReference>